<dbReference type="STRING" id="77044.A0A1W2TCK8"/>
<sequence length="356" mass="38918">MRGAIRRQLFSIPSIPSIIQYPKRIPIAKATTHNRLNEHHLHLIHIHIRTRVAPTRHRPPPARREAMAAITLRQMEEDPSREDLFGALSAYIQPSSATPASRAAASFARSLGAPPDEGFFWRLWRDVLDVAQQIPHASPAQDRLAAFVRELALVPDTGGKVWELRVWTDLPLLGAAIREHLDRAATATPQAQVSFHAFVARLLHAGVSPGSETTAIWTLRAALEQDADADADEDGDYAGLMAAAAYIEYAGATLAQTLALRPTPPLDDAAARRLSRGGPLWGEDRAGLTPDRWAFWGRRFRERGEKIAAAAAAATTMGENSEEARDLALHAARLIEVWAETRLSSSLSSSSPTTTT</sequence>
<dbReference type="AlphaFoldDB" id="A0A1W2TCK8"/>
<organism evidence="1">
    <name type="scientific">Rosellinia necatrix</name>
    <name type="common">White root-rot fungus</name>
    <dbReference type="NCBI Taxonomy" id="77044"/>
    <lineage>
        <taxon>Eukaryota</taxon>
        <taxon>Fungi</taxon>
        <taxon>Dikarya</taxon>
        <taxon>Ascomycota</taxon>
        <taxon>Pezizomycotina</taxon>
        <taxon>Sordariomycetes</taxon>
        <taxon>Xylariomycetidae</taxon>
        <taxon>Xylariales</taxon>
        <taxon>Xylariaceae</taxon>
        <taxon>Rosellinia</taxon>
    </lineage>
</organism>
<dbReference type="PANTHER" id="PTHR38797">
    <property type="entry name" value="NUCLEAR PORE COMPLEX PROTEIN NUP85-RELATED"/>
    <property type="match status" value="1"/>
</dbReference>
<accession>A0A1W2TCK8</accession>
<dbReference type="OMA" id="HAIFHEI"/>
<dbReference type="PANTHER" id="PTHR38797:SF4">
    <property type="entry name" value="NUCLEAR PORE COMPLEX PROTEIN NUP85"/>
    <property type="match status" value="1"/>
</dbReference>
<keyword evidence="2" id="KW-1185">Reference proteome</keyword>
<evidence type="ECO:0000313" key="1">
    <source>
        <dbReference type="EMBL" id="GAP85702.1"/>
    </source>
</evidence>
<evidence type="ECO:0000313" key="2">
    <source>
        <dbReference type="Proteomes" id="UP000054516"/>
    </source>
</evidence>
<proteinExistence type="predicted"/>
<name>A0A1W2TCK8_ROSNE</name>
<dbReference type="InterPro" id="IPR022085">
    <property type="entry name" value="OpdG"/>
</dbReference>
<gene>
    <name evidence="1" type="ORF">SAMD00023353_1300180</name>
</gene>
<dbReference type="OrthoDB" id="3350591at2759"/>
<protein>
    <submittedName>
        <fullName evidence="1">Uncharacterized protein</fullName>
    </submittedName>
</protein>
<dbReference type="Proteomes" id="UP000054516">
    <property type="component" value="Unassembled WGS sequence"/>
</dbReference>
<dbReference type="Pfam" id="PF12311">
    <property type="entry name" value="DUF3632"/>
    <property type="match status" value="1"/>
</dbReference>
<dbReference type="InterPro" id="IPR053204">
    <property type="entry name" value="Oxopyrrolidines_Biosynth-assoc"/>
</dbReference>
<reference evidence="1" key="1">
    <citation type="submission" date="2016-03" db="EMBL/GenBank/DDBJ databases">
        <title>Draft genome sequence of Rosellinia necatrix.</title>
        <authorList>
            <person name="Kanematsu S."/>
        </authorList>
    </citation>
    <scope>NUCLEOTIDE SEQUENCE [LARGE SCALE GENOMIC DNA]</scope>
    <source>
        <strain evidence="1">W97</strain>
    </source>
</reference>
<dbReference type="EMBL" id="DF977458">
    <property type="protein sequence ID" value="GAP85702.1"/>
    <property type="molecule type" value="Genomic_DNA"/>
</dbReference>